<keyword evidence="4" id="KW-0804">Transcription</keyword>
<dbReference type="GO" id="GO:0003677">
    <property type="term" value="F:DNA binding"/>
    <property type="evidence" value="ECO:0007669"/>
    <property type="project" value="UniProtKB-KW"/>
</dbReference>
<dbReference type="PANTHER" id="PTHR30204:SF69">
    <property type="entry name" value="MERR-FAMILY TRANSCRIPTIONAL REGULATOR"/>
    <property type="match status" value="1"/>
</dbReference>
<keyword evidence="3" id="KW-0238">DNA-binding</keyword>
<dbReference type="RefSeq" id="WP_114297549.1">
    <property type="nucleotide sequence ID" value="NZ_QPJT01000009.1"/>
</dbReference>
<keyword evidence="7" id="KW-1185">Reference proteome</keyword>
<dbReference type="InterPro" id="IPR000551">
    <property type="entry name" value="MerR-type_HTH_dom"/>
</dbReference>
<dbReference type="Pfam" id="PF13411">
    <property type="entry name" value="MerR_1"/>
    <property type="match status" value="1"/>
</dbReference>
<dbReference type="InterPro" id="IPR047057">
    <property type="entry name" value="MerR_fam"/>
</dbReference>
<accession>A0A369B663</accession>
<keyword evidence="1" id="KW-0678">Repressor</keyword>
<reference evidence="6 7" key="1">
    <citation type="submission" date="2018-07" db="EMBL/GenBank/DDBJ databases">
        <title>Genomic Encyclopedia of Type Strains, Phase IV (KMG-IV): sequencing the most valuable type-strain genomes for metagenomic binning, comparative biology and taxonomic classification.</title>
        <authorList>
            <person name="Goeker M."/>
        </authorList>
    </citation>
    <scope>NUCLEOTIDE SEQUENCE [LARGE SCALE GENOMIC DNA]</scope>
    <source>
        <strain evidence="6 7">DSM 27016</strain>
    </source>
</reference>
<evidence type="ECO:0000313" key="7">
    <source>
        <dbReference type="Proteomes" id="UP000253034"/>
    </source>
</evidence>
<dbReference type="OrthoDB" id="9811174at2"/>
<dbReference type="Gene3D" id="1.10.1660.10">
    <property type="match status" value="1"/>
</dbReference>
<dbReference type="Proteomes" id="UP000253034">
    <property type="component" value="Unassembled WGS sequence"/>
</dbReference>
<name>A0A369B663_9FIRM</name>
<dbReference type="PROSITE" id="PS50937">
    <property type="entry name" value="HTH_MERR_2"/>
    <property type="match status" value="1"/>
</dbReference>
<dbReference type="GO" id="GO:0003700">
    <property type="term" value="F:DNA-binding transcription factor activity"/>
    <property type="evidence" value="ECO:0007669"/>
    <property type="project" value="InterPro"/>
</dbReference>
<dbReference type="EMBL" id="QPJT01000009">
    <property type="protein sequence ID" value="RCX16815.1"/>
    <property type="molecule type" value="Genomic_DNA"/>
</dbReference>
<dbReference type="SUPFAM" id="SSF46955">
    <property type="entry name" value="Putative DNA-binding domain"/>
    <property type="match status" value="1"/>
</dbReference>
<gene>
    <name evidence="6" type="ORF">DFR58_10941</name>
</gene>
<evidence type="ECO:0000256" key="3">
    <source>
        <dbReference type="ARBA" id="ARBA00023125"/>
    </source>
</evidence>
<dbReference type="InterPro" id="IPR009061">
    <property type="entry name" value="DNA-bd_dom_put_sf"/>
</dbReference>
<comment type="caution">
    <text evidence="6">The sequence shown here is derived from an EMBL/GenBank/DDBJ whole genome shotgun (WGS) entry which is preliminary data.</text>
</comment>
<feature type="domain" description="HTH merR-type" evidence="5">
    <location>
        <begin position="7"/>
        <end position="75"/>
    </location>
</feature>
<evidence type="ECO:0000256" key="2">
    <source>
        <dbReference type="ARBA" id="ARBA00023015"/>
    </source>
</evidence>
<dbReference type="AlphaFoldDB" id="A0A369B663"/>
<dbReference type="SMART" id="SM00422">
    <property type="entry name" value="HTH_MERR"/>
    <property type="match status" value="1"/>
</dbReference>
<dbReference type="PANTHER" id="PTHR30204">
    <property type="entry name" value="REDOX-CYCLING DRUG-SENSING TRANSCRIPTIONAL ACTIVATOR SOXR"/>
    <property type="match status" value="1"/>
</dbReference>
<organism evidence="6 7">
    <name type="scientific">Anaerobacterium chartisolvens</name>
    <dbReference type="NCBI Taxonomy" id="1297424"/>
    <lineage>
        <taxon>Bacteria</taxon>
        <taxon>Bacillati</taxon>
        <taxon>Bacillota</taxon>
        <taxon>Clostridia</taxon>
        <taxon>Eubacteriales</taxon>
        <taxon>Oscillospiraceae</taxon>
        <taxon>Anaerobacterium</taxon>
    </lineage>
</organism>
<evidence type="ECO:0000256" key="4">
    <source>
        <dbReference type="ARBA" id="ARBA00023163"/>
    </source>
</evidence>
<evidence type="ECO:0000313" key="6">
    <source>
        <dbReference type="EMBL" id="RCX16815.1"/>
    </source>
</evidence>
<evidence type="ECO:0000256" key="1">
    <source>
        <dbReference type="ARBA" id="ARBA00022491"/>
    </source>
</evidence>
<dbReference type="CDD" id="cd04764">
    <property type="entry name" value="HTH_MlrA-like_sg1"/>
    <property type="match status" value="1"/>
</dbReference>
<sequence length="185" mass="21978">MEILKDRYTITELSERLEITDHALRYYEKEFNLKVPKDERGRRYYTPEYANIMYQIKKMRSEGLEIKAIKKVLQAEIAVESPPVVLNEDSFSVVPFNQSDNSKDIREFFEEFKEQLTSGMASELSSTRDHITTEISKTKLELGACVENSMRRLENKMEKHFSEVDRCIGNWREKNKRGFFKRLFK</sequence>
<protein>
    <submittedName>
        <fullName evidence="6">MerR-like DNA binding protein</fullName>
    </submittedName>
</protein>
<keyword evidence="2" id="KW-0805">Transcription regulation</keyword>
<evidence type="ECO:0000259" key="5">
    <source>
        <dbReference type="PROSITE" id="PS50937"/>
    </source>
</evidence>
<proteinExistence type="predicted"/>